<dbReference type="SUPFAM" id="SSF48452">
    <property type="entry name" value="TPR-like"/>
    <property type="match status" value="1"/>
</dbReference>
<dbReference type="PROSITE" id="PS50005">
    <property type="entry name" value="TPR"/>
    <property type="match status" value="1"/>
</dbReference>
<proteinExistence type="predicted"/>
<evidence type="ECO:0000313" key="3">
    <source>
        <dbReference type="EMBL" id="GAL02947.1"/>
    </source>
</evidence>
<accession>A0A090R5Q0</accession>
<dbReference type="STRING" id="754436.JCM19237_5840"/>
<organism evidence="3 4">
    <name type="scientific">Photobacterium aphoticum</name>
    <dbReference type="NCBI Taxonomy" id="754436"/>
    <lineage>
        <taxon>Bacteria</taxon>
        <taxon>Pseudomonadati</taxon>
        <taxon>Pseudomonadota</taxon>
        <taxon>Gammaproteobacteria</taxon>
        <taxon>Vibrionales</taxon>
        <taxon>Vibrionaceae</taxon>
        <taxon>Photobacterium</taxon>
    </lineage>
</organism>
<dbReference type="Proteomes" id="UP000029227">
    <property type="component" value="Unassembled WGS sequence"/>
</dbReference>
<reference evidence="3 4" key="1">
    <citation type="journal article" date="2014" name="Genome Announc.">
        <title>Draft Genome Sequences of Two Vibrionaceae Species, Vibrio ponticus C121 and Photobacterium aphoticum C119, Isolated as Coral Reef Microbiota.</title>
        <authorList>
            <person name="Al-saari N."/>
            <person name="Meirelles P.M."/>
            <person name="Mino S."/>
            <person name="Suda W."/>
            <person name="Oshima K."/>
            <person name="Hattori M."/>
            <person name="Ohkuma M."/>
            <person name="Thompson F.L."/>
            <person name="Gomez-Gil B."/>
            <person name="Sawabe T."/>
            <person name="Sawabe T."/>
        </authorList>
    </citation>
    <scope>NUCLEOTIDE SEQUENCE [LARGE SCALE GENOMIC DNA]</scope>
    <source>
        <strain evidence="3 4">JCM 19237</strain>
    </source>
</reference>
<feature type="repeat" description="TPR" evidence="1">
    <location>
        <begin position="3"/>
        <end position="36"/>
    </location>
</feature>
<dbReference type="InterPro" id="IPR011990">
    <property type="entry name" value="TPR-like_helical_dom_sf"/>
</dbReference>
<protein>
    <recommendedName>
        <fullName evidence="2">LA2681-like HEPN domain-containing protein</fullName>
    </recommendedName>
</protein>
<evidence type="ECO:0000259" key="2">
    <source>
        <dbReference type="Pfam" id="PF18733"/>
    </source>
</evidence>
<comment type="caution">
    <text evidence="3">The sequence shown here is derived from an EMBL/GenBank/DDBJ whole genome shotgun (WGS) entry which is preliminary data.</text>
</comment>
<dbReference type="InterPro" id="IPR019734">
    <property type="entry name" value="TPR_rpt"/>
</dbReference>
<dbReference type="EMBL" id="BBMN01000001">
    <property type="protein sequence ID" value="GAL02947.1"/>
    <property type="molecule type" value="Genomic_DNA"/>
</dbReference>
<feature type="domain" description="LA2681-like HEPN" evidence="2">
    <location>
        <begin position="166"/>
        <end position="325"/>
    </location>
</feature>
<gene>
    <name evidence="3" type="ORF">JCM19237_5840</name>
</gene>
<keyword evidence="1" id="KW-0802">TPR repeat</keyword>
<sequence>MKCKIYTNLANKLDSIGRHVAAIEYYDHALELIPRLIMASGNKSHCLYSYGAKLYDEHHADIFCRFSHKELINATTSGAVWDSGIDEKAKTLFKQRLDYMESMFNNEPDQYNYNDWPLGETSEEVKYRTWSMENKLFLNPLNDIMVLPIVTTDVLHLPNHNYHISETTARFSNYFNTIKQEYITSRYMLFKSIHEPNRHFIDDEVLLLNGFDGVYFGYKEELLKTSYRLTYSIFDKISYFINDYMCVGLNERDVSFNKIWGKYDKNEKRFVLREPFASSDNDILRGLYFLSKELFDTMFVNFSDPDAKELDTIRHMIEHKSLQLKGMGTNLLG</sequence>
<dbReference type="eggNOG" id="COG0457">
    <property type="taxonomic scope" value="Bacteria"/>
</dbReference>
<dbReference type="AlphaFoldDB" id="A0A090R5Q0"/>
<dbReference type="Pfam" id="PF18733">
    <property type="entry name" value="HEPN_LA2681"/>
    <property type="match status" value="1"/>
</dbReference>
<evidence type="ECO:0000256" key="1">
    <source>
        <dbReference type="PROSITE-ProRule" id="PRU00339"/>
    </source>
</evidence>
<evidence type="ECO:0000313" key="4">
    <source>
        <dbReference type="Proteomes" id="UP000029227"/>
    </source>
</evidence>
<dbReference type="SMART" id="SM00028">
    <property type="entry name" value="TPR"/>
    <property type="match status" value="1"/>
</dbReference>
<dbReference type="InterPro" id="IPR040826">
    <property type="entry name" value="HEPN_LA2681"/>
</dbReference>
<name>A0A090R5Q0_9GAMM</name>